<name>A0ABV8GH49_9ACTN</name>
<protein>
    <submittedName>
        <fullName evidence="1">Uncharacterized protein</fullName>
    </submittedName>
</protein>
<keyword evidence="2" id="KW-1185">Reference proteome</keyword>
<accession>A0ABV8GH49</accession>
<organism evidence="1 2">
    <name type="scientific">Nonomuraea purpurea</name>
    <dbReference type="NCBI Taxonomy" id="1849276"/>
    <lineage>
        <taxon>Bacteria</taxon>
        <taxon>Bacillati</taxon>
        <taxon>Actinomycetota</taxon>
        <taxon>Actinomycetes</taxon>
        <taxon>Streptosporangiales</taxon>
        <taxon>Streptosporangiaceae</taxon>
        <taxon>Nonomuraea</taxon>
    </lineage>
</organism>
<gene>
    <name evidence="1" type="ORF">ACFOY2_39120</name>
</gene>
<dbReference type="Proteomes" id="UP001595851">
    <property type="component" value="Unassembled WGS sequence"/>
</dbReference>
<evidence type="ECO:0000313" key="2">
    <source>
        <dbReference type="Proteomes" id="UP001595851"/>
    </source>
</evidence>
<sequence>MTRGVTVPLPARFGLGPIEVTAIDGKTVTMVAPLTQSEFSSDGGCSATITGPAANASAYVDLTCPTGEKAVVNKMNLKVVGIVKKAAVIRIRPAK</sequence>
<reference evidence="2" key="1">
    <citation type="journal article" date="2019" name="Int. J. Syst. Evol. Microbiol.">
        <title>The Global Catalogue of Microorganisms (GCM) 10K type strain sequencing project: providing services to taxonomists for standard genome sequencing and annotation.</title>
        <authorList>
            <consortium name="The Broad Institute Genomics Platform"/>
            <consortium name="The Broad Institute Genome Sequencing Center for Infectious Disease"/>
            <person name="Wu L."/>
            <person name="Ma J."/>
        </authorList>
    </citation>
    <scope>NUCLEOTIDE SEQUENCE [LARGE SCALE GENOMIC DNA]</scope>
    <source>
        <strain evidence="2">TBRC 1276</strain>
    </source>
</reference>
<proteinExistence type="predicted"/>
<evidence type="ECO:0000313" key="1">
    <source>
        <dbReference type="EMBL" id="MFC4013293.1"/>
    </source>
</evidence>
<comment type="caution">
    <text evidence="1">The sequence shown here is derived from an EMBL/GenBank/DDBJ whole genome shotgun (WGS) entry which is preliminary data.</text>
</comment>
<dbReference type="EMBL" id="JBHSBI010000026">
    <property type="protein sequence ID" value="MFC4013293.1"/>
    <property type="molecule type" value="Genomic_DNA"/>
</dbReference>
<dbReference type="RefSeq" id="WP_379533166.1">
    <property type="nucleotide sequence ID" value="NZ_JBHSBI010000026.1"/>
</dbReference>